<reference evidence="2 3" key="1">
    <citation type="submission" date="2024-05" db="EMBL/GenBank/DDBJ databases">
        <title>Genome sequencing and assembly of Indian major carp, Cirrhinus mrigala (Hamilton, 1822).</title>
        <authorList>
            <person name="Mohindra V."/>
            <person name="Chowdhury L.M."/>
            <person name="Lal K."/>
            <person name="Jena J.K."/>
        </authorList>
    </citation>
    <scope>NUCLEOTIDE SEQUENCE [LARGE SCALE GENOMIC DNA]</scope>
    <source>
        <strain evidence="2">CM1030</strain>
        <tissue evidence="2">Blood</tissue>
    </source>
</reference>
<dbReference type="GO" id="GO:0016740">
    <property type="term" value="F:transferase activity"/>
    <property type="evidence" value="ECO:0007669"/>
    <property type="project" value="UniProtKB-KW"/>
</dbReference>
<comment type="caution">
    <text evidence="2">The sequence shown here is derived from an EMBL/GenBank/DDBJ whole genome shotgun (WGS) entry which is preliminary data.</text>
</comment>
<dbReference type="Proteomes" id="UP001529510">
    <property type="component" value="Unassembled WGS sequence"/>
</dbReference>
<organism evidence="2 3">
    <name type="scientific">Cirrhinus mrigala</name>
    <name type="common">Mrigala</name>
    <dbReference type="NCBI Taxonomy" id="683832"/>
    <lineage>
        <taxon>Eukaryota</taxon>
        <taxon>Metazoa</taxon>
        <taxon>Chordata</taxon>
        <taxon>Craniata</taxon>
        <taxon>Vertebrata</taxon>
        <taxon>Euteleostomi</taxon>
        <taxon>Actinopterygii</taxon>
        <taxon>Neopterygii</taxon>
        <taxon>Teleostei</taxon>
        <taxon>Ostariophysi</taxon>
        <taxon>Cypriniformes</taxon>
        <taxon>Cyprinidae</taxon>
        <taxon>Labeoninae</taxon>
        <taxon>Labeonini</taxon>
        <taxon>Cirrhinus</taxon>
    </lineage>
</organism>
<feature type="non-terminal residue" evidence="2">
    <location>
        <position position="84"/>
    </location>
</feature>
<protein>
    <submittedName>
        <fullName evidence="2">Uncharacterized protein</fullName>
    </submittedName>
</protein>
<dbReference type="Pfam" id="PF00201">
    <property type="entry name" value="UDPGT"/>
    <property type="match status" value="1"/>
</dbReference>
<accession>A0ABD0QDW1</accession>
<sequence>EAGKLLVIPSDGSHWLGMKPVVEELGRRGNQVVVVVPEASLTMGPSEHTTTLTYPVNYTKAELEANLAGQLNTIVSIDISTDLA</sequence>
<keyword evidence="3" id="KW-1185">Reference proteome</keyword>
<evidence type="ECO:0000256" key="1">
    <source>
        <dbReference type="ARBA" id="ARBA00022679"/>
    </source>
</evidence>
<evidence type="ECO:0000313" key="2">
    <source>
        <dbReference type="EMBL" id="KAL0184077.1"/>
    </source>
</evidence>
<dbReference type="EMBL" id="JAMKFB020000009">
    <property type="protein sequence ID" value="KAL0184077.1"/>
    <property type="molecule type" value="Genomic_DNA"/>
</dbReference>
<gene>
    <name evidence="2" type="ORF">M9458_019773</name>
</gene>
<name>A0ABD0QDW1_CIRMR</name>
<evidence type="ECO:0000313" key="3">
    <source>
        <dbReference type="Proteomes" id="UP001529510"/>
    </source>
</evidence>
<feature type="non-terminal residue" evidence="2">
    <location>
        <position position="1"/>
    </location>
</feature>
<keyword evidence="1" id="KW-0808">Transferase</keyword>
<dbReference type="InterPro" id="IPR002213">
    <property type="entry name" value="UDP_glucos_trans"/>
</dbReference>
<dbReference type="AlphaFoldDB" id="A0ABD0QDW1"/>
<proteinExistence type="predicted"/>